<dbReference type="InterPro" id="IPR000421">
    <property type="entry name" value="FA58C"/>
</dbReference>
<evidence type="ECO:0000259" key="2">
    <source>
        <dbReference type="PROSITE" id="PS50022"/>
    </source>
</evidence>
<dbReference type="Gene3D" id="3.40.1350.20">
    <property type="match status" value="1"/>
</dbReference>
<dbReference type="EMBL" id="QWKP01000198">
    <property type="protein sequence ID" value="RHA40118.1"/>
    <property type="molecule type" value="Genomic_DNA"/>
</dbReference>
<feature type="domain" description="F5/8 type C" evidence="2">
    <location>
        <begin position="184"/>
        <end position="313"/>
    </location>
</feature>
<dbReference type="PANTHER" id="PTHR45713:SF6">
    <property type="entry name" value="F5_8 TYPE C DOMAIN-CONTAINING PROTEIN"/>
    <property type="match status" value="1"/>
</dbReference>
<dbReference type="OrthoDB" id="2479530at2"/>
<dbReference type="RefSeq" id="WP_118767420.1">
    <property type="nucleotide sequence ID" value="NZ_QWKP01000198.1"/>
</dbReference>
<dbReference type="Pfam" id="PF00754">
    <property type="entry name" value="F5_F8_type_C"/>
    <property type="match status" value="2"/>
</dbReference>
<dbReference type="PROSITE" id="PS50022">
    <property type="entry name" value="FA58C_3"/>
    <property type="match status" value="3"/>
</dbReference>
<evidence type="ECO:0000256" key="1">
    <source>
        <dbReference type="SAM" id="SignalP"/>
    </source>
</evidence>
<feature type="signal peptide" evidence="1">
    <location>
        <begin position="1"/>
        <end position="38"/>
    </location>
</feature>
<keyword evidence="4" id="KW-1185">Reference proteome</keyword>
<name>A0A413RKW4_9CELL</name>
<dbReference type="SUPFAM" id="SSF51445">
    <property type="entry name" value="(Trans)glycosidases"/>
    <property type="match status" value="1"/>
</dbReference>
<dbReference type="Pfam" id="PF22633">
    <property type="entry name" value="F5_F8_type_C_2"/>
    <property type="match status" value="1"/>
</dbReference>
<feature type="domain" description="F5/8 type C" evidence="2">
    <location>
        <begin position="746"/>
        <end position="883"/>
    </location>
</feature>
<comment type="caution">
    <text evidence="3">The sequence shown here is derived from an EMBL/GenBank/DDBJ whole genome shotgun (WGS) entry which is preliminary data.</text>
</comment>
<organism evidence="3 4">
    <name type="scientific">Cellulomonas rhizosphaerae</name>
    <dbReference type="NCBI Taxonomy" id="2293719"/>
    <lineage>
        <taxon>Bacteria</taxon>
        <taxon>Bacillati</taxon>
        <taxon>Actinomycetota</taxon>
        <taxon>Actinomycetes</taxon>
        <taxon>Micrococcales</taxon>
        <taxon>Cellulomonadaceae</taxon>
        <taxon>Cellulomonas</taxon>
    </lineage>
</organism>
<dbReference type="SUPFAM" id="SSF49785">
    <property type="entry name" value="Galactose-binding domain-like"/>
    <property type="match status" value="3"/>
</dbReference>
<gene>
    <name evidence="3" type="ORF">D1825_10730</name>
</gene>
<proteinExistence type="predicted"/>
<feature type="chain" id="PRO_5019082789" evidence="1">
    <location>
        <begin position="39"/>
        <end position="883"/>
    </location>
</feature>
<protein>
    <submittedName>
        <fullName evidence="3">Coagulation factor 5/8 type domain protein</fullName>
    </submittedName>
</protein>
<sequence>MTTHHPSGTARGRRLAALVATGVLAIAGLTLPAASAQAAPVLLSQGKTATASTTESADYLGAKYAVDGDNGTRWASQATDNQWIQVDLGASASIERVDLRWESAYGKGYQIQTSDNGTTWTTVATKTNGTGGKESLTVTGTGRYVRLQGTARATGYGYSLWEFQVFGTAGTGGGTGGGGGTGTCGTTNVAQGKTATASSSEGAGTAAPFAVDGKADTRWASSFADNQWFQVDLGSSQQVCQVALSWEGAYGKAFQVQLSDNGTTWTTAATVTNGTGGNQTVAAAGTGRYLRLNLQTRATGYGFSLWEVAVNTTGGGTTDPGTGGGNGGLTGHGDVVGPADGKVRLIGSQGNWTLAVNGKKWVTKGMTWGPAISEFPANVANFKELGVNTIRTWGTDAGSKALFDAAATAGIRVVAGFWLAPGGGPGSGGCPNYVTDATYKANSMNDIVTWITAYKDNPGVLMWDVGNESLLGLGNCYSGAELETQRAAYATFVNDAAKRIHQIDPNHPVTSTDAWTGAWPYLKANAPDLDLYGLNSYGAICDAKQTWINGGYTKPYLITEGGPAGEWEVPNDVNGVPDQGTDQQNADGYTKAWNCIGAHPGVALGATLFHYGNEGDFGGIWFNIKPGNNKRLSYYAVAKAYGGTAATGHNTPPKFSGMTIANQTGVVAGANVSVNASATDPDGDAITYHVFVNSNYINKSGGLQEVPFTRSGSTFTFTAPQTLGVWKAYVFAEDGKGNVGVETRSFRVIPPAVAGTNIAQGKTATASSFDPYNGNFTPGQAVDGSFSTRWSSSWADAEWIQVDLGSKRTFSNVQLVWESAFAKGYLIQQSDNGTTWTTLSTITNGDGNVDTVGVNGNARYVRIQGVTRGTAYGYSLYELGVYA</sequence>
<evidence type="ECO:0000313" key="4">
    <source>
        <dbReference type="Proteomes" id="UP000283374"/>
    </source>
</evidence>
<keyword evidence="1" id="KW-0732">Signal</keyword>
<dbReference type="PANTHER" id="PTHR45713">
    <property type="entry name" value="FTP DOMAIN-CONTAINING PROTEIN"/>
    <property type="match status" value="1"/>
</dbReference>
<dbReference type="Proteomes" id="UP000283374">
    <property type="component" value="Unassembled WGS sequence"/>
</dbReference>
<dbReference type="Gene3D" id="2.60.120.260">
    <property type="entry name" value="Galactose-binding domain-like"/>
    <property type="match status" value="3"/>
</dbReference>
<dbReference type="InterPro" id="IPR008979">
    <property type="entry name" value="Galactose-bd-like_sf"/>
</dbReference>
<dbReference type="Gene3D" id="3.20.20.80">
    <property type="entry name" value="Glycosidases"/>
    <property type="match status" value="1"/>
</dbReference>
<evidence type="ECO:0000313" key="3">
    <source>
        <dbReference type="EMBL" id="RHA40118.1"/>
    </source>
</evidence>
<dbReference type="AlphaFoldDB" id="A0A413RKW4"/>
<dbReference type="InterPro" id="IPR017853">
    <property type="entry name" value="GH"/>
</dbReference>
<feature type="domain" description="F5/8 type C" evidence="2">
    <location>
        <begin position="29"/>
        <end position="168"/>
    </location>
</feature>
<dbReference type="InterPro" id="IPR051941">
    <property type="entry name" value="BG_Antigen-Binding_Lectin"/>
</dbReference>
<reference evidence="3 4" key="1">
    <citation type="submission" date="2018-08" db="EMBL/GenBank/DDBJ databases">
        <title>Cellulomonas rhizosphaerae sp. nov., a novel actinomycete isolated from soil.</title>
        <authorList>
            <person name="Tian Y."/>
        </authorList>
    </citation>
    <scope>NUCLEOTIDE SEQUENCE [LARGE SCALE GENOMIC DNA]</scope>
    <source>
        <strain evidence="3 4">NEAU-TCZ24</strain>
    </source>
</reference>
<accession>A0A413RKW4</accession>